<organism evidence="3 4">
    <name type="scientific">Proteobacteria bacterium 228</name>
    <dbReference type="NCBI Taxonomy" id="2083153"/>
    <lineage>
        <taxon>Bacteria</taxon>
        <taxon>Pseudomonadati</taxon>
        <taxon>Pseudomonadota</taxon>
    </lineage>
</organism>
<reference evidence="3 4" key="1">
    <citation type="submission" date="2018-02" db="EMBL/GenBank/DDBJ databases">
        <title>novel marine gammaproteobacteria from coastal saline agro ecosystem.</title>
        <authorList>
            <person name="Krishnan R."/>
            <person name="Ramesh Kumar N."/>
        </authorList>
    </citation>
    <scope>NUCLEOTIDE SEQUENCE [LARGE SCALE GENOMIC DNA]</scope>
    <source>
        <strain evidence="3 4">228</strain>
    </source>
</reference>
<feature type="binding site" evidence="2">
    <location>
        <position position="251"/>
    </location>
    <ligand>
        <name>substrate</name>
    </ligand>
</feature>
<dbReference type="Gene3D" id="3.40.50.11190">
    <property type="match status" value="1"/>
</dbReference>
<dbReference type="EMBL" id="PRLP01000015">
    <property type="protein sequence ID" value="PPC78446.1"/>
    <property type="molecule type" value="Genomic_DNA"/>
</dbReference>
<protein>
    <submittedName>
        <fullName evidence="3">UDP-2,4-diacetamido-2,4, 6-trideoxy-beta-L-altropyranose hydrolase</fullName>
    </submittedName>
</protein>
<dbReference type="InterPro" id="IPR020023">
    <property type="entry name" value="PseG"/>
</dbReference>
<dbReference type="Proteomes" id="UP000238196">
    <property type="component" value="Unassembled WGS sequence"/>
</dbReference>
<comment type="caution">
    <text evidence="3">The sequence shown here is derived from an EMBL/GenBank/DDBJ whole genome shotgun (WGS) entry which is preliminary data.</text>
</comment>
<evidence type="ECO:0000313" key="3">
    <source>
        <dbReference type="EMBL" id="PPC78446.1"/>
    </source>
</evidence>
<sequence length="336" mass="37242">MRVLFRVDASDVMGGGHWLRCLVLAEEILRQGGEVQWCYVSTAPALLQRLQYLDIPSSQLVAERGGAEDAQQTRDLAEQWGADWLIVDGYHFSADYRAQLRSLNYRLMVVDDLNDSGPMQADAVLNTTLYASELVYQPASLDVLAGADFVLLSRSYTQTHHIPFQQRTHLFVNFGASDAAGLTLPALELLAASGINVPVMVVTGPAMQQHEQVAQLCQRHGFEHRHDVPSLYPVLNQCRLALTAAGSTLHELACLGVPSIFMVVADNQLRSAQAHQRHGWCRWFDGRSAGGLDDAVGMVKHWWEGVELDQRSEKARQLIDGLGAGRVVQYLRSKVQ</sequence>
<evidence type="ECO:0000256" key="2">
    <source>
        <dbReference type="PIRSR" id="PIRSR620023-2"/>
    </source>
</evidence>
<name>A0A2S5KVZ5_9PROT</name>
<evidence type="ECO:0000313" key="4">
    <source>
        <dbReference type="Proteomes" id="UP000238196"/>
    </source>
</evidence>
<evidence type="ECO:0000256" key="1">
    <source>
        <dbReference type="PIRSR" id="PIRSR620023-1"/>
    </source>
</evidence>
<dbReference type="AlphaFoldDB" id="A0A2S5KVZ5"/>
<dbReference type="Gene3D" id="3.40.50.2000">
    <property type="entry name" value="Glycogen Phosphorylase B"/>
    <property type="match status" value="1"/>
</dbReference>
<accession>A0A2S5KVZ5</accession>
<dbReference type="OrthoDB" id="9788924at2"/>
<keyword evidence="3" id="KW-0378">Hydrolase</keyword>
<proteinExistence type="predicted"/>
<gene>
    <name evidence="3" type="primary">pseG</name>
    <name evidence="3" type="ORF">C4K68_05185</name>
</gene>
<dbReference type="NCBIfam" id="TIGR03590">
    <property type="entry name" value="PseG"/>
    <property type="match status" value="1"/>
</dbReference>
<dbReference type="GO" id="GO:0016787">
    <property type="term" value="F:hydrolase activity"/>
    <property type="evidence" value="ECO:0007669"/>
    <property type="project" value="UniProtKB-KW"/>
</dbReference>
<feature type="active site" description="Proton acceptor" evidence="1">
    <location>
        <position position="17"/>
    </location>
</feature>
<dbReference type="SUPFAM" id="SSF53756">
    <property type="entry name" value="UDP-Glycosyltransferase/glycogen phosphorylase"/>
    <property type="match status" value="1"/>
</dbReference>